<dbReference type="SUPFAM" id="SSF52266">
    <property type="entry name" value="SGNH hydrolase"/>
    <property type="match status" value="1"/>
</dbReference>
<dbReference type="EMBL" id="SJPG01000001">
    <property type="protein sequence ID" value="TWT63788.1"/>
    <property type="molecule type" value="Genomic_DNA"/>
</dbReference>
<dbReference type="PANTHER" id="PTHR14209">
    <property type="entry name" value="ISOAMYL ACETATE-HYDROLYZING ESTERASE 1"/>
    <property type="match status" value="1"/>
</dbReference>
<sequence precursor="true">MFPLNPIKAMPVFSRGVLLSLLAFGLLNSTPGSAADLQAKWELKPGDRVVMLGSTFIERENTQGVLEMSLRLAAPETNITVRNLGWSGDNVLGESRAYFGPVEQGYKHILEYVQLTNPTVLIVNYGQNAAFNGEDRLKEFITNYEQLLKDLSAENRRIIVLGPTPLEPMVRSAEVVNAQNETRNKYGQAIQQMCESNGYVYVDMLESMQQVQNTLKLDSLTENGVHLHHAGYIAAGEVLANSLGRSFLKGNESILQDSQFAAQVAPVYEKILWKNELFFHRFRPQNETYLRGFRKHEQGQNAKEILEFEPLIEEQDQKLQTEASNVLKNWAR</sequence>
<comment type="caution">
    <text evidence="3">The sequence shown here is derived from an EMBL/GenBank/DDBJ whole genome shotgun (WGS) entry which is preliminary data.</text>
</comment>
<keyword evidence="3" id="KW-0378">Hydrolase</keyword>
<dbReference type="InterPro" id="IPR036514">
    <property type="entry name" value="SGNH_hydro_sf"/>
</dbReference>
<feature type="domain" description="SGNH hydrolase-type esterase" evidence="2">
    <location>
        <begin position="75"/>
        <end position="232"/>
    </location>
</feature>
<dbReference type="AlphaFoldDB" id="A0A5C5XM48"/>
<dbReference type="GO" id="GO:0016788">
    <property type="term" value="F:hydrolase activity, acting on ester bonds"/>
    <property type="evidence" value="ECO:0007669"/>
    <property type="project" value="UniProtKB-ARBA"/>
</dbReference>
<keyword evidence="4" id="KW-1185">Reference proteome</keyword>
<dbReference type="InterPro" id="IPR045136">
    <property type="entry name" value="Iah1-like"/>
</dbReference>
<dbReference type="Gene3D" id="3.40.50.1110">
    <property type="entry name" value="SGNH hydrolase"/>
    <property type="match status" value="1"/>
</dbReference>
<proteinExistence type="predicted"/>
<accession>A0A5C5XM48</accession>
<feature type="chain" id="PRO_5022862057" evidence="1">
    <location>
        <begin position="35"/>
        <end position="332"/>
    </location>
</feature>
<protein>
    <submittedName>
        <fullName evidence="3">GDSL-like Lipase/Acylhydrolase</fullName>
    </submittedName>
</protein>
<dbReference type="PANTHER" id="PTHR14209:SF19">
    <property type="entry name" value="ISOAMYL ACETATE-HYDROLYZING ESTERASE 1 HOMOLOG"/>
    <property type="match status" value="1"/>
</dbReference>
<dbReference type="Proteomes" id="UP000316095">
    <property type="component" value="Unassembled WGS sequence"/>
</dbReference>
<gene>
    <name evidence="3" type="ORF">Pan54_45470</name>
</gene>
<dbReference type="RefSeq" id="WP_146505573.1">
    <property type="nucleotide sequence ID" value="NZ_SJPG01000001.1"/>
</dbReference>
<feature type="signal peptide" evidence="1">
    <location>
        <begin position="1"/>
        <end position="34"/>
    </location>
</feature>
<evidence type="ECO:0000313" key="3">
    <source>
        <dbReference type="EMBL" id="TWT63788.1"/>
    </source>
</evidence>
<dbReference type="Pfam" id="PF13472">
    <property type="entry name" value="Lipase_GDSL_2"/>
    <property type="match status" value="1"/>
</dbReference>
<name>A0A5C5XM48_9PLAN</name>
<evidence type="ECO:0000313" key="4">
    <source>
        <dbReference type="Proteomes" id="UP000316095"/>
    </source>
</evidence>
<dbReference type="InterPro" id="IPR013830">
    <property type="entry name" value="SGNH_hydro"/>
</dbReference>
<reference evidence="3 4" key="1">
    <citation type="submission" date="2019-02" db="EMBL/GenBank/DDBJ databases">
        <title>Deep-cultivation of Planctomycetes and their phenomic and genomic characterization uncovers novel biology.</title>
        <authorList>
            <person name="Wiegand S."/>
            <person name="Jogler M."/>
            <person name="Boedeker C."/>
            <person name="Pinto D."/>
            <person name="Vollmers J."/>
            <person name="Rivas-Marin E."/>
            <person name="Kohn T."/>
            <person name="Peeters S.H."/>
            <person name="Heuer A."/>
            <person name="Rast P."/>
            <person name="Oberbeckmann S."/>
            <person name="Bunk B."/>
            <person name="Jeske O."/>
            <person name="Meyerdierks A."/>
            <person name="Storesund J.E."/>
            <person name="Kallscheuer N."/>
            <person name="Luecker S."/>
            <person name="Lage O.M."/>
            <person name="Pohl T."/>
            <person name="Merkel B.J."/>
            <person name="Hornburger P."/>
            <person name="Mueller R.-W."/>
            <person name="Bruemmer F."/>
            <person name="Labrenz M."/>
            <person name="Spormann A.M."/>
            <person name="Op Den Camp H."/>
            <person name="Overmann J."/>
            <person name="Amann R."/>
            <person name="Jetten M.S.M."/>
            <person name="Mascher T."/>
            <person name="Medema M.H."/>
            <person name="Devos D.P."/>
            <person name="Kaster A.-K."/>
            <person name="Ovreas L."/>
            <person name="Rohde M."/>
            <person name="Galperin M.Y."/>
            <person name="Jogler C."/>
        </authorList>
    </citation>
    <scope>NUCLEOTIDE SEQUENCE [LARGE SCALE GENOMIC DNA]</scope>
    <source>
        <strain evidence="3 4">Pan54</strain>
    </source>
</reference>
<organism evidence="3 4">
    <name type="scientific">Rubinisphaera italica</name>
    <dbReference type="NCBI Taxonomy" id="2527969"/>
    <lineage>
        <taxon>Bacteria</taxon>
        <taxon>Pseudomonadati</taxon>
        <taxon>Planctomycetota</taxon>
        <taxon>Planctomycetia</taxon>
        <taxon>Planctomycetales</taxon>
        <taxon>Planctomycetaceae</taxon>
        <taxon>Rubinisphaera</taxon>
    </lineage>
</organism>
<evidence type="ECO:0000259" key="2">
    <source>
        <dbReference type="Pfam" id="PF13472"/>
    </source>
</evidence>
<keyword evidence="1" id="KW-0732">Signal</keyword>
<dbReference type="OrthoDB" id="213326at2"/>
<evidence type="ECO:0000256" key="1">
    <source>
        <dbReference type="SAM" id="SignalP"/>
    </source>
</evidence>